<sequence>MSTPDLPVELWLEILSYLPRSALRKMMGVNRLLFEMAFNEIYEEIRLIADDEEMLKTCKQLSHQNISQRVKMLLIRPAFLPAISEVTPEAFSFRDQSHSPLQYMKNLVRKPSRAAMPNLKESLPGPAHLVLGAAKKGLKSCINLQEVKVVLYDHSLTPSFKDFYNSIWSSDSLGPRIQKLTIETTQVKLPAILDHITANAHILGSLCEFSLMFGPSRFKISTEEQHTSRKAFEKFMQAFKNQLTSLSFSSTTEVDFHEMIKLLPNFPALRCISLSVVFNARNFAGTFEPLHAFIQNSPLLEKLEINPQPRNAAILFGPDVLYGLWLLEGTGKKFQSLRLPQLKALHLELSESASRSVNALYSPGKTSLLSSLSTVASRLESLVIRGEDLCLADITSMVDGVPRSLQSLEFSCQQLHPSVFDLLASQLDSLRSLTIHPATIGVNTGSNSTVLALFQGSLSTTGIPSLILSTSSISSYRCTMLEPELYDVNFCFSPPERLESQRVILMPFIPRVHGRDFYELACRYPEVFNYLPFGPYSTFDDFEENLLENRARKDPGWLLFAVFDRTTPNPGANGDQYPGALAGCIALINSSTLKMATEIGCVITFPPFQRTHVTSNSVGLLLNFALNTPDVQDGSLGLRRVVWQANALNGASVNAAKRMGFQREAIMKWDRVLPSGKELVGAGNGVDLRPGDPKPHQPGRDTAILSLCWDDWENGGREKVHTIMNRGI</sequence>
<gene>
    <name evidence="2" type="ORF">CVT24_004426</name>
</gene>
<dbReference type="InterPro" id="IPR051908">
    <property type="entry name" value="Ribosomal_N-acetyltransferase"/>
</dbReference>
<dbReference type="SUPFAM" id="SSF81383">
    <property type="entry name" value="F-box domain"/>
    <property type="match status" value="1"/>
</dbReference>
<dbReference type="Gene3D" id="3.40.630.30">
    <property type="match status" value="1"/>
</dbReference>
<dbReference type="Pfam" id="PF13302">
    <property type="entry name" value="Acetyltransf_3"/>
    <property type="match status" value="1"/>
</dbReference>
<proteinExistence type="predicted"/>
<dbReference type="InterPro" id="IPR032675">
    <property type="entry name" value="LRR_dom_sf"/>
</dbReference>
<dbReference type="AlphaFoldDB" id="A0A409VA18"/>
<dbReference type="PANTHER" id="PTHR43441:SF5">
    <property type="entry name" value="FAMILY ACETYLTRANSFERASE, PUTATIVE-RELATED"/>
    <property type="match status" value="1"/>
</dbReference>
<dbReference type="SUPFAM" id="SSF55729">
    <property type="entry name" value="Acyl-CoA N-acyltransferases (Nat)"/>
    <property type="match status" value="1"/>
</dbReference>
<evidence type="ECO:0000313" key="3">
    <source>
        <dbReference type="Proteomes" id="UP000284842"/>
    </source>
</evidence>
<dbReference type="PROSITE" id="PS50181">
    <property type="entry name" value="FBOX"/>
    <property type="match status" value="1"/>
</dbReference>
<dbReference type="CDD" id="cd09917">
    <property type="entry name" value="F-box_SF"/>
    <property type="match status" value="1"/>
</dbReference>
<dbReference type="Gene3D" id="3.80.10.10">
    <property type="entry name" value="Ribonuclease Inhibitor"/>
    <property type="match status" value="1"/>
</dbReference>
<evidence type="ECO:0000313" key="2">
    <source>
        <dbReference type="EMBL" id="PPQ63652.1"/>
    </source>
</evidence>
<dbReference type="InterPro" id="IPR000182">
    <property type="entry name" value="GNAT_dom"/>
</dbReference>
<dbReference type="GO" id="GO:1990189">
    <property type="term" value="F:protein N-terminal-serine acetyltransferase activity"/>
    <property type="evidence" value="ECO:0007669"/>
    <property type="project" value="TreeGrafter"/>
</dbReference>
<evidence type="ECO:0000259" key="1">
    <source>
        <dbReference type="PROSITE" id="PS50181"/>
    </source>
</evidence>
<protein>
    <recommendedName>
        <fullName evidence="1">F-box domain-containing protein</fullName>
    </recommendedName>
</protein>
<feature type="domain" description="F-box" evidence="1">
    <location>
        <begin position="1"/>
        <end position="45"/>
    </location>
</feature>
<name>A0A409VA18_9AGAR</name>
<dbReference type="InterPro" id="IPR016181">
    <property type="entry name" value="Acyl_CoA_acyltransferase"/>
</dbReference>
<dbReference type="OrthoDB" id="41238at2759"/>
<dbReference type="Proteomes" id="UP000284842">
    <property type="component" value="Unassembled WGS sequence"/>
</dbReference>
<comment type="caution">
    <text evidence="2">The sequence shown here is derived from an EMBL/GenBank/DDBJ whole genome shotgun (WGS) entry which is preliminary data.</text>
</comment>
<keyword evidence="3" id="KW-1185">Reference proteome</keyword>
<reference evidence="2 3" key="1">
    <citation type="journal article" date="2018" name="Evol. Lett.">
        <title>Horizontal gene cluster transfer increased hallucinogenic mushroom diversity.</title>
        <authorList>
            <person name="Reynolds H.T."/>
            <person name="Vijayakumar V."/>
            <person name="Gluck-Thaler E."/>
            <person name="Korotkin H.B."/>
            <person name="Matheny P.B."/>
            <person name="Slot J.C."/>
        </authorList>
    </citation>
    <scope>NUCLEOTIDE SEQUENCE [LARGE SCALE GENOMIC DNA]</scope>
    <source>
        <strain evidence="2 3">2629</strain>
    </source>
</reference>
<dbReference type="PANTHER" id="PTHR43441">
    <property type="entry name" value="RIBOSOMAL-PROTEIN-SERINE ACETYLTRANSFERASE"/>
    <property type="match status" value="1"/>
</dbReference>
<dbReference type="GO" id="GO:0008999">
    <property type="term" value="F:protein-N-terminal-alanine acetyltransferase activity"/>
    <property type="evidence" value="ECO:0007669"/>
    <property type="project" value="TreeGrafter"/>
</dbReference>
<dbReference type="InterPro" id="IPR036047">
    <property type="entry name" value="F-box-like_dom_sf"/>
</dbReference>
<dbReference type="InterPro" id="IPR001810">
    <property type="entry name" value="F-box_dom"/>
</dbReference>
<dbReference type="InParanoid" id="A0A409VA18"/>
<dbReference type="EMBL" id="NHTK01006115">
    <property type="protein sequence ID" value="PPQ63652.1"/>
    <property type="molecule type" value="Genomic_DNA"/>
</dbReference>
<organism evidence="2 3">
    <name type="scientific">Panaeolus cyanescens</name>
    <dbReference type="NCBI Taxonomy" id="181874"/>
    <lineage>
        <taxon>Eukaryota</taxon>
        <taxon>Fungi</taxon>
        <taxon>Dikarya</taxon>
        <taxon>Basidiomycota</taxon>
        <taxon>Agaricomycotina</taxon>
        <taxon>Agaricomycetes</taxon>
        <taxon>Agaricomycetidae</taxon>
        <taxon>Agaricales</taxon>
        <taxon>Agaricineae</taxon>
        <taxon>Galeropsidaceae</taxon>
        <taxon>Panaeolus</taxon>
    </lineage>
</organism>
<dbReference type="SUPFAM" id="SSF52047">
    <property type="entry name" value="RNI-like"/>
    <property type="match status" value="1"/>
</dbReference>
<accession>A0A409VA18</accession>